<dbReference type="Gene3D" id="1.20.1740.10">
    <property type="entry name" value="Amino acid/polyamine transporter I"/>
    <property type="match status" value="1"/>
</dbReference>
<evidence type="ECO:0000256" key="4">
    <source>
        <dbReference type="ARBA" id="ARBA00022989"/>
    </source>
</evidence>
<dbReference type="GO" id="GO:0055085">
    <property type="term" value="P:transmembrane transport"/>
    <property type="evidence" value="ECO:0007669"/>
    <property type="project" value="InterPro"/>
</dbReference>
<keyword evidence="4 6" id="KW-1133">Transmembrane helix</keyword>
<evidence type="ECO:0000256" key="5">
    <source>
        <dbReference type="ARBA" id="ARBA00023136"/>
    </source>
</evidence>
<dbReference type="Pfam" id="PF00324">
    <property type="entry name" value="AA_permease"/>
    <property type="match status" value="1"/>
</dbReference>
<evidence type="ECO:0000256" key="1">
    <source>
        <dbReference type="ARBA" id="ARBA00004141"/>
    </source>
</evidence>
<dbReference type="Proteomes" id="UP000280073">
    <property type="component" value="Unassembled WGS sequence"/>
</dbReference>
<gene>
    <name evidence="8" type="ORF">EA686_17315</name>
</gene>
<dbReference type="PROSITE" id="PS00218">
    <property type="entry name" value="AMINO_ACID_PERMEASE_1"/>
    <property type="match status" value="1"/>
</dbReference>
<dbReference type="EMBL" id="RFDI01001043">
    <property type="protein sequence ID" value="RSR49961.1"/>
    <property type="molecule type" value="Genomic_DNA"/>
</dbReference>
<comment type="subcellular location">
    <subcellularLocation>
        <location evidence="1">Membrane</location>
        <topology evidence="1">Multi-pass membrane protein</topology>
    </subcellularLocation>
</comment>
<dbReference type="GO" id="GO:0006865">
    <property type="term" value="P:amino acid transport"/>
    <property type="evidence" value="ECO:0007669"/>
    <property type="project" value="InterPro"/>
</dbReference>
<dbReference type="InterPro" id="IPR004841">
    <property type="entry name" value="AA-permease/SLC12A_dom"/>
</dbReference>
<feature type="non-terminal residue" evidence="8">
    <location>
        <position position="90"/>
    </location>
</feature>
<dbReference type="InterPro" id="IPR004840">
    <property type="entry name" value="Amino_acid_permease_CS"/>
</dbReference>
<feature type="domain" description="Amino acid permease/ SLC12A" evidence="7">
    <location>
        <begin position="17"/>
        <end position="90"/>
    </location>
</feature>
<organism evidence="8 9">
    <name type="scientific">Acinetobacter baumannii</name>
    <dbReference type="NCBI Taxonomy" id="470"/>
    <lineage>
        <taxon>Bacteria</taxon>
        <taxon>Pseudomonadati</taxon>
        <taxon>Pseudomonadota</taxon>
        <taxon>Gammaproteobacteria</taxon>
        <taxon>Moraxellales</taxon>
        <taxon>Moraxellaceae</taxon>
        <taxon>Acinetobacter</taxon>
        <taxon>Acinetobacter calcoaceticus/baumannii complex</taxon>
    </lineage>
</organism>
<evidence type="ECO:0000313" key="9">
    <source>
        <dbReference type="Proteomes" id="UP000280073"/>
    </source>
</evidence>
<sequence length="90" mass="9401">MNNDRTKKLGEGLSNRHITMISIGGVIGAGLFVGSSSAIAKAGPAVILAYLITSIMVFLVMRMLGEMAVLEPDTGSFSTYARKAIGPWAG</sequence>
<evidence type="ECO:0000256" key="2">
    <source>
        <dbReference type="ARBA" id="ARBA00022448"/>
    </source>
</evidence>
<comment type="caution">
    <text evidence="8">The sequence shown here is derived from an EMBL/GenBank/DDBJ whole genome shotgun (WGS) entry which is preliminary data.</text>
</comment>
<keyword evidence="2" id="KW-0813">Transport</keyword>
<protein>
    <submittedName>
        <fullName evidence="8">Amino acid permease</fullName>
    </submittedName>
</protein>
<dbReference type="AlphaFoldDB" id="A0A429MLP6"/>
<reference evidence="8 9" key="1">
    <citation type="submission" date="2018-10" db="EMBL/GenBank/DDBJ databases">
        <title>GWAS and RNA-Seq identify cryptic mechanisms of antimicrobial resistance in Acinetobacter baumannii.</title>
        <authorList>
            <person name="Sahl J.W."/>
        </authorList>
    </citation>
    <scope>NUCLEOTIDE SEQUENCE [LARGE SCALE GENOMIC DNA]</scope>
    <source>
        <strain evidence="8 9">TG28175</strain>
    </source>
</reference>
<evidence type="ECO:0000259" key="7">
    <source>
        <dbReference type="Pfam" id="PF00324"/>
    </source>
</evidence>
<feature type="transmembrane region" description="Helical" evidence="6">
    <location>
        <begin position="20"/>
        <end position="39"/>
    </location>
</feature>
<evidence type="ECO:0000256" key="6">
    <source>
        <dbReference type="SAM" id="Phobius"/>
    </source>
</evidence>
<dbReference type="GO" id="GO:0016020">
    <property type="term" value="C:membrane"/>
    <property type="evidence" value="ECO:0007669"/>
    <property type="project" value="UniProtKB-SubCell"/>
</dbReference>
<keyword evidence="3 6" id="KW-0812">Transmembrane</keyword>
<name>A0A429MLP6_ACIBA</name>
<keyword evidence="5 6" id="KW-0472">Membrane</keyword>
<evidence type="ECO:0000256" key="3">
    <source>
        <dbReference type="ARBA" id="ARBA00022692"/>
    </source>
</evidence>
<evidence type="ECO:0000313" key="8">
    <source>
        <dbReference type="EMBL" id="RSR49961.1"/>
    </source>
</evidence>
<feature type="transmembrane region" description="Helical" evidence="6">
    <location>
        <begin position="45"/>
        <end position="64"/>
    </location>
</feature>
<dbReference type="PANTHER" id="PTHR43495">
    <property type="entry name" value="GABA PERMEASE"/>
    <property type="match status" value="1"/>
</dbReference>
<dbReference type="PANTHER" id="PTHR43495:SF5">
    <property type="entry name" value="GAMMA-AMINOBUTYRIC ACID PERMEASE"/>
    <property type="match status" value="1"/>
</dbReference>
<accession>A0A429MLP6</accession>
<proteinExistence type="predicted"/>